<reference evidence="1 2" key="1">
    <citation type="submission" date="2015-01" db="EMBL/GenBank/DDBJ databases">
        <title>Evolution of Trichinella species and genotypes.</title>
        <authorList>
            <person name="Korhonen P.K."/>
            <person name="Edoardo P."/>
            <person name="Giuseppe L.R."/>
            <person name="Gasser R.B."/>
        </authorList>
    </citation>
    <scope>NUCLEOTIDE SEQUENCE [LARGE SCALE GENOMIC DNA]</scope>
    <source>
        <strain evidence="1">ISS1029</strain>
    </source>
</reference>
<protein>
    <submittedName>
        <fullName evidence="1">Uncharacterized protein</fullName>
    </submittedName>
</protein>
<sequence>MFTYLIHNNGCDEGLAFGFPLGFLNIPPCLGAPLIIWILFYELVVHDFCNLGDAVVRVLTGE</sequence>
<comment type="caution">
    <text evidence="1">The sequence shown here is derived from an EMBL/GenBank/DDBJ whole genome shotgun (WGS) entry which is preliminary data.</text>
</comment>
<organism evidence="1 2">
    <name type="scientific">Trichinella zimbabwensis</name>
    <dbReference type="NCBI Taxonomy" id="268475"/>
    <lineage>
        <taxon>Eukaryota</taxon>
        <taxon>Metazoa</taxon>
        <taxon>Ecdysozoa</taxon>
        <taxon>Nematoda</taxon>
        <taxon>Enoplea</taxon>
        <taxon>Dorylaimia</taxon>
        <taxon>Trichinellida</taxon>
        <taxon>Trichinellidae</taxon>
        <taxon>Trichinella</taxon>
    </lineage>
</organism>
<dbReference type="EMBL" id="JYDP01000001">
    <property type="protein sequence ID" value="KRZ19040.1"/>
    <property type="molecule type" value="Genomic_DNA"/>
</dbReference>
<proteinExistence type="predicted"/>
<gene>
    <name evidence="1" type="ORF">T11_14722</name>
</gene>
<keyword evidence="2" id="KW-1185">Reference proteome</keyword>
<evidence type="ECO:0000313" key="1">
    <source>
        <dbReference type="EMBL" id="KRZ19040.1"/>
    </source>
</evidence>
<evidence type="ECO:0000313" key="2">
    <source>
        <dbReference type="Proteomes" id="UP000055024"/>
    </source>
</evidence>
<dbReference type="AlphaFoldDB" id="A0A0V1I913"/>
<dbReference type="Proteomes" id="UP000055024">
    <property type="component" value="Unassembled WGS sequence"/>
</dbReference>
<accession>A0A0V1I913</accession>
<name>A0A0V1I913_9BILA</name>